<feature type="transmembrane region" description="Helical" evidence="5">
    <location>
        <begin position="235"/>
        <end position="256"/>
    </location>
</feature>
<reference evidence="6" key="1">
    <citation type="submission" date="2021-06" db="EMBL/GenBank/DDBJ databases">
        <title>Comparative genomics, transcriptomics and evolutionary studies reveal genomic signatures of adaptation to plant cell wall in hemibiotrophic fungi.</title>
        <authorList>
            <consortium name="DOE Joint Genome Institute"/>
            <person name="Baroncelli R."/>
            <person name="Diaz J.F."/>
            <person name="Benocci T."/>
            <person name="Peng M."/>
            <person name="Battaglia E."/>
            <person name="Haridas S."/>
            <person name="Andreopoulos W."/>
            <person name="Labutti K."/>
            <person name="Pangilinan J."/>
            <person name="Floch G.L."/>
            <person name="Makela M.R."/>
            <person name="Henrissat B."/>
            <person name="Grigoriev I.V."/>
            <person name="Crouch J.A."/>
            <person name="De Vries R.P."/>
            <person name="Sukno S.A."/>
            <person name="Thon M.R."/>
        </authorList>
    </citation>
    <scope>NUCLEOTIDE SEQUENCE</scope>
    <source>
        <strain evidence="6">CBS 125086</strain>
    </source>
</reference>
<sequence length="273" mass="30929">MKESMEDFCHPLALIGAACELDRDRWIQKEIRPIESTYIEKNYQWSTTSSESLAADPEGETMEDTLSLRFKSSFLLTGLTAARRQLIRIGDHLREIRKDPDMVSFLKCPSCRHGKQTKPGGYGIGLEKQQAHTAARLQHRLDQITDEFDLKIDGCKSSMEDMMATTQVVISRIARHDTQTNTAISKATREDSSQMRSIAFVTMIFLPVTSIATIFSMNVFDWQAKDGKHLITVHFWLYLAVAGASTALTVGLWIFYTRVRKELSSRKDEEAGV</sequence>
<gene>
    <name evidence="6" type="ORF">LY79DRAFT_512498</name>
</gene>
<keyword evidence="4 5" id="KW-0472">Membrane</keyword>
<keyword evidence="3 5" id="KW-1133">Transmembrane helix</keyword>
<dbReference type="PROSITE" id="PS51257">
    <property type="entry name" value="PROKAR_LIPOPROTEIN"/>
    <property type="match status" value="1"/>
</dbReference>
<protein>
    <submittedName>
        <fullName evidence="6">Uncharacterized protein</fullName>
    </submittedName>
</protein>
<evidence type="ECO:0000256" key="4">
    <source>
        <dbReference type="ARBA" id="ARBA00023136"/>
    </source>
</evidence>
<comment type="subcellular location">
    <subcellularLocation>
        <location evidence="1">Membrane</location>
        <topology evidence="1">Multi-pass membrane protein</topology>
    </subcellularLocation>
</comment>
<dbReference type="RefSeq" id="XP_060415792.1">
    <property type="nucleotide sequence ID" value="XM_060554377.1"/>
</dbReference>
<dbReference type="EMBL" id="JAHLJV010000019">
    <property type="protein sequence ID" value="KAK1594630.1"/>
    <property type="molecule type" value="Genomic_DNA"/>
</dbReference>
<dbReference type="SUPFAM" id="SSF144083">
    <property type="entry name" value="Magnesium transport protein CorA, transmembrane region"/>
    <property type="match status" value="1"/>
</dbReference>
<evidence type="ECO:0000313" key="7">
    <source>
        <dbReference type="Proteomes" id="UP001230504"/>
    </source>
</evidence>
<evidence type="ECO:0000256" key="2">
    <source>
        <dbReference type="ARBA" id="ARBA00022692"/>
    </source>
</evidence>
<evidence type="ECO:0000256" key="3">
    <source>
        <dbReference type="ARBA" id="ARBA00022989"/>
    </source>
</evidence>
<keyword evidence="2 5" id="KW-0812">Transmembrane</keyword>
<proteinExistence type="predicted"/>
<dbReference type="Proteomes" id="UP001230504">
    <property type="component" value="Unassembled WGS sequence"/>
</dbReference>
<dbReference type="GO" id="GO:0016020">
    <property type="term" value="C:membrane"/>
    <property type="evidence" value="ECO:0007669"/>
    <property type="project" value="UniProtKB-SubCell"/>
</dbReference>
<dbReference type="Gene3D" id="1.20.58.340">
    <property type="entry name" value="Magnesium transport protein CorA, transmembrane region"/>
    <property type="match status" value="1"/>
</dbReference>
<evidence type="ECO:0000313" key="6">
    <source>
        <dbReference type="EMBL" id="KAK1594630.1"/>
    </source>
</evidence>
<organism evidence="6 7">
    <name type="scientific">Colletotrichum navitas</name>
    <dbReference type="NCBI Taxonomy" id="681940"/>
    <lineage>
        <taxon>Eukaryota</taxon>
        <taxon>Fungi</taxon>
        <taxon>Dikarya</taxon>
        <taxon>Ascomycota</taxon>
        <taxon>Pezizomycotina</taxon>
        <taxon>Sordariomycetes</taxon>
        <taxon>Hypocreomycetidae</taxon>
        <taxon>Glomerellales</taxon>
        <taxon>Glomerellaceae</taxon>
        <taxon>Colletotrichum</taxon>
        <taxon>Colletotrichum graminicola species complex</taxon>
    </lineage>
</organism>
<evidence type="ECO:0000256" key="1">
    <source>
        <dbReference type="ARBA" id="ARBA00004141"/>
    </source>
</evidence>
<name>A0AAD8Q2D9_9PEZI</name>
<accession>A0AAD8Q2D9</accession>
<dbReference type="InterPro" id="IPR045863">
    <property type="entry name" value="CorA_TM1_TM2"/>
</dbReference>
<dbReference type="AlphaFoldDB" id="A0AAD8Q2D9"/>
<evidence type="ECO:0000256" key="5">
    <source>
        <dbReference type="SAM" id="Phobius"/>
    </source>
</evidence>
<feature type="transmembrane region" description="Helical" evidence="5">
    <location>
        <begin position="198"/>
        <end position="215"/>
    </location>
</feature>
<dbReference type="GeneID" id="85438617"/>
<comment type="caution">
    <text evidence="6">The sequence shown here is derived from an EMBL/GenBank/DDBJ whole genome shotgun (WGS) entry which is preliminary data.</text>
</comment>
<keyword evidence="7" id="KW-1185">Reference proteome</keyword>